<organism evidence="2 3">
    <name type="scientific">Actinokineospora alba</name>
    <dbReference type="NCBI Taxonomy" id="504798"/>
    <lineage>
        <taxon>Bacteria</taxon>
        <taxon>Bacillati</taxon>
        <taxon>Actinomycetota</taxon>
        <taxon>Actinomycetes</taxon>
        <taxon>Pseudonocardiales</taxon>
        <taxon>Pseudonocardiaceae</taxon>
        <taxon>Actinokineospora</taxon>
    </lineage>
</organism>
<evidence type="ECO:0000259" key="1">
    <source>
        <dbReference type="PROSITE" id="PS50943"/>
    </source>
</evidence>
<dbReference type="STRING" id="504798.SAMN05421871_11286"/>
<dbReference type="SMART" id="SM00530">
    <property type="entry name" value="HTH_XRE"/>
    <property type="match status" value="1"/>
</dbReference>
<dbReference type="RefSeq" id="WP_091383107.1">
    <property type="nucleotide sequence ID" value="NZ_FNDV01000012.1"/>
</dbReference>
<accession>A0A1H0VKU4</accession>
<evidence type="ECO:0000313" key="3">
    <source>
        <dbReference type="Proteomes" id="UP000199651"/>
    </source>
</evidence>
<dbReference type="GO" id="GO:0003677">
    <property type="term" value="F:DNA binding"/>
    <property type="evidence" value="ECO:0007669"/>
    <property type="project" value="InterPro"/>
</dbReference>
<dbReference type="PROSITE" id="PS50943">
    <property type="entry name" value="HTH_CROC1"/>
    <property type="match status" value="1"/>
</dbReference>
<feature type="domain" description="HTH cro/C1-type" evidence="1">
    <location>
        <begin position="16"/>
        <end position="72"/>
    </location>
</feature>
<dbReference type="Proteomes" id="UP000199651">
    <property type="component" value="Unassembled WGS sequence"/>
</dbReference>
<reference evidence="3" key="1">
    <citation type="submission" date="2016-10" db="EMBL/GenBank/DDBJ databases">
        <authorList>
            <person name="Varghese N."/>
            <person name="Submissions S."/>
        </authorList>
    </citation>
    <scope>NUCLEOTIDE SEQUENCE [LARGE SCALE GENOMIC DNA]</scope>
    <source>
        <strain evidence="3">IBRC-M 10655</strain>
    </source>
</reference>
<dbReference type="EMBL" id="FNJB01000014">
    <property type="protein sequence ID" value="SDP78686.1"/>
    <property type="molecule type" value="Genomic_DNA"/>
</dbReference>
<dbReference type="Pfam" id="PF13560">
    <property type="entry name" value="HTH_31"/>
    <property type="match status" value="1"/>
</dbReference>
<dbReference type="CDD" id="cd00093">
    <property type="entry name" value="HTH_XRE"/>
    <property type="match status" value="1"/>
</dbReference>
<dbReference type="InterPro" id="IPR001387">
    <property type="entry name" value="Cro/C1-type_HTH"/>
</dbReference>
<dbReference type="SUPFAM" id="SSF47413">
    <property type="entry name" value="lambda repressor-like DNA-binding domains"/>
    <property type="match status" value="1"/>
</dbReference>
<dbReference type="AlphaFoldDB" id="A0A1H0VKU4"/>
<dbReference type="InterPro" id="IPR010982">
    <property type="entry name" value="Lambda_DNA-bd_dom_sf"/>
</dbReference>
<evidence type="ECO:0000313" key="2">
    <source>
        <dbReference type="EMBL" id="SDP78686.1"/>
    </source>
</evidence>
<proteinExistence type="predicted"/>
<name>A0A1H0VKU4_9PSEU</name>
<dbReference type="OrthoDB" id="3626060at2"/>
<sequence length="163" mass="18658">MRIDAAVYQRVLGDEIRRLRKQRGWTRKELNRRLQTEISLQTLATYELGTRQCSVVRLVEICFALDEHPHELMARVHDRVFSGTSVGRIRVDLRSVVHERGSDLLPLRRWAAERLTEHTGPTPAEVHLDISAIERMAELCGVEVRDLIARLRAIRPAPPAPAT</sequence>
<gene>
    <name evidence="2" type="ORF">SAMN05192558_11486</name>
</gene>
<dbReference type="Gene3D" id="1.10.260.40">
    <property type="entry name" value="lambda repressor-like DNA-binding domains"/>
    <property type="match status" value="1"/>
</dbReference>
<protein>
    <submittedName>
        <fullName evidence="2">Helix-turn-helix domain-containing protein</fullName>
    </submittedName>
</protein>
<keyword evidence="3" id="KW-1185">Reference proteome</keyword>